<dbReference type="InterPro" id="IPR022742">
    <property type="entry name" value="Hydrolase_4"/>
</dbReference>
<dbReference type="RefSeq" id="WP_136829751.1">
    <property type="nucleotide sequence ID" value="NZ_SWBM01000001.1"/>
</dbReference>
<dbReference type="PANTHER" id="PTHR43358">
    <property type="entry name" value="ALPHA/BETA-HYDROLASE"/>
    <property type="match status" value="1"/>
</dbReference>
<feature type="domain" description="Serine aminopeptidase S33" evidence="2">
    <location>
        <begin position="101"/>
        <end position="211"/>
    </location>
</feature>
<keyword evidence="1" id="KW-0812">Transmembrane</keyword>
<dbReference type="Gene3D" id="3.40.50.1820">
    <property type="entry name" value="alpha/beta hydrolase"/>
    <property type="match status" value="1"/>
</dbReference>
<keyword evidence="1" id="KW-0472">Membrane</keyword>
<keyword evidence="1" id="KW-1133">Transmembrane helix</keyword>
<dbReference type="SUPFAM" id="SSF53474">
    <property type="entry name" value="alpha/beta-Hydrolases"/>
    <property type="match status" value="1"/>
</dbReference>
<keyword evidence="4" id="KW-1185">Reference proteome</keyword>
<evidence type="ECO:0000313" key="3">
    <source>
        <dbReference type="EMBL" id="TKC19006.1"/>
    </source>
</evidence>
<keyword evidence="3" id="KW-0378">Hydrolase</keyword>
<comment type="caution">
    <text evidence="3">The sequence shown here is derived from an EMBL/GenBank/DDBJ whole genome shotgun (WGS) entry which is preliminary data.</text>
</comment>
<feature type="transmembrane region" description="Helical" evidence="1">
    <location>
        <begin position="7"/>
        <end position="28"/>
    </location>
</feature>
<sequence>MKKKIMWIMMILILIVVMGLGVAGNYFYGVAVKRGEEGPALHGGGSSEVAATLEGTEEQLAKTAALMEWAANQEFEIVQIKSYDELTLKARFLKNPYSNGKAVIIAHGYHGSGEDMQGITKYYYDLGYDILKPDARGHGMSGGDYIGYGWHERKDYVDWVDYLIKEKNENTIFLHGFSMGAATVLMASGEKLPAEVKGIIEDSGYTTVKAELTHQMKYLYNLPAFPIMEVTSGITKLRAGYTFGEASAVESAKKNKLPLFIIHGDQDDLVPTKMANEIFEAATSEKELWIVPGAGHTEAYTVAEEEYQKRLKVFLDKAIAQ</sequence>
<dbReference type="InterPro" id="IPR052920">
    <property type="entry name" value="DNA-binding_regulatory"/>
</dbReference>
<protein>
    <submittedName>
        <fullName evidence="3">Alpha/beta hydrolase</fullName>
    </submittedName>
</protein>
<evidence type="ECO:0000256" key="1">
    <source>
        <dbReference type="SAM" id="Phobius"/>
    </source>
</evidence>
<dbReference type="EMBL" id="SWBM01000001">
    <property type="protein sequence ID" value="TKC19006.1"/>
    <property type="molecule type" value="Genomic_DNA"/>
</dbReference>
<evidence type="ECO:0000313" key="4">
    <source>
        <dbReference type="Proteomes" id="UP000307756"/>
    </source>
</evidence>
<reference evidence="3 4" key="1">
    <citation type="journal article" date="2011" name="J. Microbiol.">
        <title>Bacillus kyonggiensis sp. nov., isolated from soil of a lettuce field.</title>
        <authorList>
            <person name="Dong K."/>
            <person name="Lee S."/>
        </authorList>
    </citation>
    <scope>NUCLEOTIDE SEQUENCE [LARGE SCALE GENOMIC DNA]</scope>
    <source>
        <strain evidence="3 4">NB22</strain>
    </source>
</reference>
<organism evidence="3 4">
    <name type="scientific">Robertmurraya kyonggiensis</name>
    <dbReference type="NCBI Taxonomy" id="1037680"/>
    <lineage>
        <taxon>Bacteria</taxon>
        <taxon>Bacillati</taxon>
        <taxon>Bacillota</taxon>
        <taxon>Bacilli</taxon>
        <taxon>Bacillales</taxon>
        <taxon>Bacillaceae</taxon>
        <taxon>Robertmurraya</taxon>
    </lineage>
</organism>
<dbReference type="GO" id="GO:0016787">
    <property type="term" value="F:hydrolase activity"/>
    <property type="evidence" value="ECO:0007669"/>
    <property type="project" value="UniProtKB-KW"/>
</dbReference>
<dbReference type="InterPro" id="IPR029058">
    <property type="entry name" value="AB_hydrolase_fold"/>
</dbReference>
<dbReference type="OrthoDB" id="9776685at2"/>
<name>A0A4U1DBY5_9BACI</name>
<dbReference type="PANTHER" id="PTHR43358:SF4">
    <property type="entry name" value="ALPHA_BETA HYDROLASE FOLD-1 DOMAIN-CONTAINING PROTEIN"/>
    <property type="match status" value="1"/>
</dbReference>
<dbReference type="Pfam" id="PF12146">
    <property type="entry name" value="Hydrolase_4"/>
    <property type="match status" value="1"/>
</dbReference>
<evidence type="ECO:0000259" key="2">
    <source>
        <dbReference type="Pfam" id="PF12146"/>
    </source>
</evidence>
<dbReference type="AlphaFoldDB" id="A0A4U1DBY5"/>
<accession>A0A4U1DBY5</accession>
<gene>
    <name evidence="3" type="ORF">FA727_05520</name>
</gene>
<dbReference type="Proteomes" id="UP000307756">
    <property type="component" value="Unassembled WGS sequence"/>
</dbReference>
<proteinExistence type="predicted"/>